<evidence type="ECO:0000313" key="2">
    <source>
        <dbReference type="EMBL" id="SMG27814.1"/>
    </source>
</evidence>
<evidence type="ECO:0000313" key="3">
    <source>
        <dbReference type="Proteomes" id="UP000193355"/>
    </source>
</evidence>
<dbReference type="AlphaFoldDB" id="A0A1X7JKF4"/>
<organism evidence="2 3">
    <name type="scientific">Dethiosulfovibrio salsuginis</name>
    <dbReference type="NCBI Taxonomy" id="561720"/>
    <lineage>
        <taxon>Bacteria</taxon>
        <taxon>Thermotogati</taxon>
        <taxon>Synergistota</taxon>
        <taxon>Synergistia</taxon>
        <taxon>Synergistales</taxon>
        <taxon>Dethiosulfovibrionaceae</taxon>
        <taxon>Dethiosulfovibrio</taxon>
    </lineage>
</organism>
<evidence type="ECO:0000256" key="1">
    <source>
        <dbReference type="SAM" id="Coils"/>
    </source>
</evidence>
<accession>A0A1X7JKF4</accession>
<dbReference type="STRING" id="561720.SAMN06275492_11267"/>
<proteinExistence type="predicted"/>
<dbReference type="Gene3D" id="1.20.5.170">
    <property type="match status" value="1"/>
</dbReference>
<dbReference type="RefSeq" id="WP_085544465.1">
    <property type="nucleotide sequence ID" value="NZ_FXBB01000012.1"/>
</dbReference>
<name>A0A1X7JKF4_9BACT</name>
<keyword evidence="1" id="KW-0175">Coiled coil</keyword>
<dbReference type="EMBL" id="FXBB01000012">
    <property type="protein sequence ID" value="SMG27814.1"/>
    <property type="molecule type" value="Genomic_DNA"/>
</dbReference>
<gene>
    <name evidence="2" type="ORF">SAMN06275492_11267</name>
</gene>
<sequence>MSVNSAMDRMSLELELSTLREAYSHATSIIEVLTEERDSLALLIPRKELRVARDLVMAQERTIARLMDQVATLKNENSSLREDMAELETRLGGLVSEAV</sequence>
<dbReference type="Proteomes" id="UP000193355">
    <property type="component" value="Unassembled WGS sequence"/>
</dbReference>
<reference evidence="3" key="1">
    <citation type="submission" date="2017-04" db="EMBL/GenBank/DDBJ databases">
        <authorList>
            <person name="Varghese N."/>
            <person name="Submissions S."/>
        </authorList>
    </citation>
    <scope>NUCLEOTIDE SEQUENCE [LARGE SCALE GENOMIC DNA]</scope>
    <source>
        <strain evidence="3">USBA 82</strain>
    </source>
</reference>
<keyword evidence="3" id="KW-1185">Reference proteome</keyword>
<feature type="coiled-coil region" evidence="1">
    <location>
        <begin position="56"/>
        <end position="97"/>
    </location>
</feature>
<protein>
    <submittedName>
        <fullName evidence="2">Uncharacterized protein</fullName>
    </submittedName>
</protein>